<dbReference type="EMBL" id="CP017756">
    <property type="protein sequence ID" value="AOZ11181.1"/>
    <property type="molecule type" value="Genomic_DNA"/>
</dbReference>
<feature type="region of interest" description="Disordered" evidence="1">
    <location>
        <begin position="399"/>
        <end position="440"/>
    </location>
</feature>
<evidence type="ECO:0000256" key="1">
    <source>
        <dbReference type="SAM" id="MobiDB-lite"/>
    </source>
</evidence>
<organism evidence="2 3">
    <name type="scientific">Cupriavidus malaysiensis</name>
    <dbReference type="NCBI Taxonomy" id="367825"/>
    <lineage>
        <taxon>Bacteria</taxon>
        <taxon>Pseudomonadati</taxon>
        <taxon>Pseudomonadota</taxon>
        <taxon>Betaproteobacteria</taxon>
        <taxon>Burkholderiales</taxon>
        <taxon>Burkholderiaceae</taxon>
        <taxon>Cupriavidus</taxon>
    </lineage>
</organism>
<evidence type="ECO:0008006" key="4">
    <source>
        <dbReference type="Google" id="ProtNLM"/>
    </source>
</evidence>
<geneLocation type="plasmid" evidence="2 3">
    <name>unnamed1</name>
</geneLocation>
<reference evidence="2 3" key="1">
    <citation type="submission" date="2016-10" db="EMBL/GenBank/DDBJ databases">
        <title>Complete genome sequences of three Cupriavidus strains isolated from various Malaysian environments.</title>
        <authorList>
            <person name="Abdullah A.A.-A."/>
            <person name="Shafie N.A.H."/>
            <person name="Lau N.S."/>
        </authorList>
    </citation>
    <scope>NUCLEOTIDE SEQUENCE [LARGE SCALE GENOMIC DNA]</scope>
    <source>
        <strain evidence="2 3">USMAA1020</strain>
        <plasmid evidence="2 3">unnamed1</plasmid>
    </source>
</reference>
<dbReference type="Proteomes" id="UP000177515">
    <property type="component" value="Plasmid unnamed1"/>
</dbReference>
<evidence type="ECO:0000313" key="3">
    <source>
        <dbReference type="Proteomes" id="UP000177515"/>
    </source>
</evidence>
<evidence type="ECO:0000313" key="2">
    <source>
        <dbReference type="EMBL" id="AOZ11181.1"/>
    </source>
</evidence>
<dbReference type="Gene3D" id="3.30.70.1790">
    <property type="entry name" value="RepB DNA-primase, N-terminal domain"/>
    <property type="match status" value="1"/>
</dbReference>
<keyword evidence="2" id="KW-0614">Plasmid</keyword>
<proteinExistence type="predicted"/>
<gene>
    <name evidence="2" type="ORF">BKK80_35095</name>
</gene>
<accession>A0ABM6FGU4</accession>
<protein>
    <recommendedName>
        <fullName evidence="4">Replication protein</fullName>
    </recommendedName>
</protein>
<name>A0ABM6FGU4_9BURK</name>
<sequence length="607" mass="68215">MLEVVGEDDVYCTVNSFRGWRQTRCLHRLNAFWVDIDARQPSADVGRLVTVALARLQNNRIPEPSLIVYTGRGAHLYWLIHDTPREALPRWTAAQHRLTKLVGGDRQAIDCTRVLRVVGTTNSKAPAHRRTVTAEVRHPERYQFDWLCDQVLEHSRAELREIRANRASRQRDKRRHGQRGSSIFQLWYDRYRDMLAILEANYMEGVPEGSRDLVLFHLANALSWFTQYDGLYNEIHHIASRVIKTLSPKEVASFTTSICTRAKQAQQKQFLAWGTKQVDPRYRMSNEYLWEFWGPLVSRHPELIPKLKTIVPQDVRDARRRARERCRDRRAEGRYKLRRVDYLATCADLRRKAVRMREAGHTWHEVGKALGLSADAARMRAGRIRPPTTAPNKCARAVYAKPDPAPPTTPENSSFSLAGKRTSAPPLYSGQGPGRSPSPEGVLFGNIPIANSGVGMGRGEGKGAHAQFRPLAAADLSTDSIRAVDVPAAQLCIDVDAEAKRGQQRPRRRMAISPDVVAAQRKIPLREALARLGTYVKQDPDFAPRKNAATACVHVGLGSTVWQLILTGDSWFDVHARRGGSGAIALAMHILKVDFLQAVKTLVDGTA</sequence>
<keyword evidence="3" id="KW-1185">Reference proteome</keyword>